<evidence type="ECO:0000259" key="1">
    <source>
        <dbReference type="PROSITE" id="PS51840"/>
    </source>
</evidence>
<organism evidence="2 3">
    <name type="scientific">Acaulospora morrowiae</name>
    <dbReference type="NCBI Taxonomy" id="94023"/>
    <lineage>
        <taxon>Eukaryota</taxon>
        <taxon>Fungi</taxon>
        <taxon>Fungi incertae sedis</taxon>
        <taxon>Mucoromycota</taxon>
        <taxon>Glomeromycotina</taxon>
        <taxon>Glomeromycetes</taxon>
        <taxon>Diversisporales</taxon>
        <taxon>Acaulosporaceae</taxon>
        <taxon>Acaulospora</taxon>
    </lineage>
</organism>
<dbReference type="InterPro" id="IPR039931">
    <property type="entry name" value="EEIG1/2-like"/>
</dbReference>
<name>A0A9N9C2R8_9GLOM</name>
<dbReference type="PANTHER" id="PTHR21456">
    <property type="entry name" value="FAMILY WITH SEQUENCE SIMILARITY 102"/>
    <property type="match status" value="1"/>
</dbReference>
<feature type="domain" description="C2 NT-type" evidence="1">
    <location>
        <begin position="7"/>
        <end position="143"/>
    </location>
</feature>
<dbReference type="EMBL" id="CAJVPV010005221">
    <property type="protein sequence ID" value="CAG8587059.1"/>
    <property type="molecule type" value="Genomic_DNA"/>
</dbReference>
<evidence type="ECO:0000313" key="3">
    <source>
        <dbReference type="Proteomes" id="UP000789342"/>
    </source>
</evidence>
<sequence length="264" mass="30108">MSSLSLLFVPRNRKVEFEVEIIIHELTDVPLVTGLYYVKWKLRNSERPQGMTERVIIKDHRVFWNYRLHNTTQLVIGKDGFLMPCELRLTIKQELSGGREINNIGKLSLNISEYVGLNATNRKYLLQDSKINSTLKLTVNMKQTFGDVVFKVPALKRTQIFGGLTGIILEQTERQDDERSSLGLRPDFGHHYKAFSRSTTSLKSAYYAQSTHITPITSSLVANSFLQKVGEKSATDVVEEIFMGTLIMHEDDDYEGSFIHSDSD</sequence>
<gene>
    <name evidence="2" type="ORF">AMORRO_LOCUS7176</name>
</gene>
<keyword evidence="3" id="KW-1185">Reference proteome</keyword>
<evidence type="ECO:0000313" key="2">
    <source>
        <dbReference type="EMBL" id="CAG8587059.1"/>
    </source>
</evidence>
<protein>
    <submittedName>
        <fullName evidence="2">12488_t:CDS:1</fullName>
    </submittedName>
</protein>
<dbReference type="OrthoDB" id="3365224at2759"/>
<dbReference type="AlphaFoldDB" id="A0A9N9C2R8"/>
<dbReference type="Pfam" id="PF10358">
    <property type="entry name" value="NT-C2"/>
    <property type="match status" value="1"/>
</dbReference>
<dbReference type="PROSITE" id="PS51840">
    <property type="entry name" value="C2_NT"/>
    <property type="match status" value="1"/>
</dbReference>
<comment type="caution">
    <text evidence="2">The sequence shown here is derived from an EMBL/GenBank/DDBJ whole genome shotgun (WGS) entry which is preliminary data.</text>
</comment>
<dbReference type="PANTHER" id="PTHR21456:SF1">
    <property type="entry name" value="C2 NT-TYPE DOMAIN-CONTAINING PROTEIN"/>
    <property type="match status" value="1"/>
</dbReference>
<dbReference type="InterPro" id="IPR019448">
    <property type="entry name" value="NT-C2"/>
</dbReference>
<reference evidence="2" key="1">
    <citation type="submission" date="2021-06" db="EMBL/GenBank/DDBJ databases">
        <authorList>
            <person name="Kallberg Y."/>
            <person name="Tangrot J."/>
            <person name="Rosling A."/>
        </authorList>
    </citation>
    <scope>NUCLEOTIDE SEQUENCE</scope>
    <source>
        <strain evidence="2">CL551</strain>
    </source>
</reference>
<dbReference type="Proteomes" id="UP000789342">
    <property type="component" value="Unassembled WGS sequence"/>
</dbReference>
<accession>A0A9N9C2R8</accession>
<proteinExistence type="predicted"/>